<protein>
    <submittedName>
        <fullName evidence="1">Uncharacterized protein</fullName>
    </submittedName>
</protein>
<comment type="caution">
    <text evidence="1">The sequence shown here is derived from an EMBL/GenBank/DDBJ whole genome shotgun (WGS) entry which is preliminary data.</text>
</comment>
<proteinExistence type="predicted"/>
<name>X1BNT8_9ZZZZ</name>
<organism evidence="1">
    <name type="scientific">marine sediment metagenome</name>
    <dbReference type="NCBI Taxonomy" id="412755"/>
    <lineage>
        <taxon>unclassified sequences</taxon>
        <taxon>metagenomes</taxon>
        <taxon>ecological metagenomes</taxon>
    </lineage>
</organism>
<gene>
    <name evidence="1" type="ORF">S01H4_31760</name>
</gene>
<accession>X1BNT8</accession>
<dbReference type="AlphaFoldDB" id="X1BNT8"/>
<feature type="non-terminal residue" evidence="1">
    <location>
        <position position="1"/>
    </location>
</feature>
<dbReference type="EMBL" id="BART01016529">
    <property type="protein sequence ID" value="GAG82862.1"/>
    <property type="molecule type" value="Genomic_DNA"/>
</dbReference>
<reference evidence="1" key="1">
    <citation type="journal article" date="2014" name="Front. Microbiol.">
        <title>High frequency of phylogenetically diverse reductive dehalogenase-homologous genes in deep subseafloor sedimentary metagenomes.</title>
        <authorList>
            <person name="Kawai M."/>
            <person name="Futagami T."/>
            <person name="Toyoda A."/>
            <person name="Takaki Y."/>
            <person name="Nishi S."/>
            <person name="Hori S."/>
            <person name="Arai W."/>
            <person name="Tsubouchi T."/>
            <person name="Morono Y."/>
            <person name="Uchiyama I."/>
            <person name="Ito T."/>
            <person name="Fujiyama A."/>
            <person name="Inagaki F."/>
            <person name="Takami H."/>
        </authorList>
    </citation>
    <scope>NUCLEOTIDE SEQUENCE</scope>
    <source>
        <strain evidence="1">Expedition CK06-06</strain>
    </source>
</reference>
<evidence type="ECO:0000313" key="1">
    <source>
        <dbReference type="EMBL" id="GAG82862.1"/>
    </source>
</evidence>
<sequence length="142" mass="15733">ALGVISERFEMMIAQVRRNGRVLNNPTELAGQTMPNYLWGGIRRELMVSGSTLSQFFLRKDGQEAEPMQTSTSLRQFAFLARQMRTNPDAFGTGASAEGPIPDWFRLFLPKGVESGPVRPQMPPRVTQDNPALPGLGNILMV</sequence>